<organism evidence="1 2">
    <name type="scientific">Colletotrichum scovillei</name>
    <dbReference type="NCBI Taxonomy" id="1209932"/>
    <lineage>
        <taxon>Eukaryota</taxon>
        <taxon>Fungi</taxon>
        <taxon>Dikarya</taxon>
        <taxon>Ascomycota</taxon>
        <taxon>Pezizomycotina</taxon>
        <taxon>Sordariomycetes</taxon>
        <taxon>Hypocreomycetidae</taxon>
        <taxon>Glomerellales</taxon>
        <taxon>Glomerellaceae</taxon>
        <taxon>Colletotrichum</taxon>
        <taxon>Colletotrichum acutatum species complex</taxon>
    </lineage>
</organism>
<reference evidence="1" key="1">
    <citation type="submission" date="2021-05" db="EMBL/GenBank/DDBJ databases">
        <title>Comparative genomics of three Colletotrichum scovillei strains and genetic complementation revealed genes involved fungal growth and virulence on chili pepper.</title>
        <authorList>
            <person name="Hsieh D.-K."/>
            <person name="Chuang S.-C."/>
            <person name="Chen C.-Y."/>
            <person name="Chao Y.-T."/>
            <person name="Lu M.-Y.J."/>
            <person name="Lee M.-H."/>
            <person name="Shih M.-C."/>
        </authorList>
    </citation>
    <scope>NUCLEOTIDE SEQUENCE</scope>
    <source>
        <strain evidence="1">Coll-153</strain>
    </source>
</reference>
<dbReference type="EMBL" id="JAESDN010000006">
    <property type="protein sequence ID" value="KAG7048096.1"/>
    <property type="molecule type" value="Genomic_DNA"/>
</dbReference>
<dbReference type="GO" id="GO:0016301">
    <property type="term" value="F:kinase activity"/>
    <property type="evidence" value="ECO:0007669"/>
    <property type="project" value="UniProtKB-KW"/>
</dbReference>
<dbReference type="Proteomes" id="UP000699042">
    <property type="component" value="Unassembled WGS sequence"/>
</dbReference>
<keyword evidence="1" id="KW-0808">Transferase</keyword>
<name>A0A9P7R230_9PEZI</name>
<sequence>MLSAFVTTSQTPQCFKTSVPNDVIGIIPKLSIENQHSASFAIMKFITAISFLFAAVASAQSCVGNELQVCEGNRIKFCNLARNNVFDYMDCGRQKCHNVDGGANCQ</sequence>
<proteinExistence type="predicted"/>
<evidence type="ECO:0000313" key="2">
    <source>
        <dbReference type="Proteomes" id="UP000699042"/>
    </source>
</evidence>
<protein>
    <submittedName>
        <fullName evidence="1">Protein kinase</fullName>
    </submittedName>
</protein>
<dbReference type="AlphaFoldDB" id="A0A9P7R230"/>
<keyword evidence="1" id="KW-0418">Kinase</keyword>
<evidence type="ECO:0000313" key="1">
    <source>
        <dbReference type="EMBL" id="KAG7048096.1"/>
    </source>
</evidence>
<accession>A0A9P7R230</accession>
<keyword evidence="2" id="KW-1185">Reference proteome</keyword>
<comment type="caution">
    <text evidence="1">The sequence shown here is derived from an EMBL/GenBank/DDBJ whole genome shotgun (WGS) entry which is preliminary data.</text>
</comment>
<gene>
    <name evidence="1" type="ORF">JMJ77_013743</name>
</gene>